<feature type="region of interest" description="Disordered" evidence="3">
    <location>
        <begin position="322"/>
        <end position="342"/>
    </location>
</feature>
<evidence type="ECO:0000256" key="2">
    <source>
        <dbReference type="SAM" id="Coils"/>
    </source>
</evidence>
<dbReference type="OrthoDB" id="1937273at2759"/>
<dbReference type="GO" id="GO:0005856">
    <property type="term" value="C:cytoskeleton"/>
    <property type="evidence" value="ECO:0007669"/>
    <property type="project" value="UniProtKB-ARBA"/>
</dbReference>
<dbReference type="AlphaFoldDB" id="A0A8T2U5D1"/>
<feature type="domain" description="DUF4200" evidence="4">
    <location>
        <begin position="190"/>
        <end position="308"/>
    </location>
</feature>
<organism evidence="5 6">
    <name type="scientific">Ceratopteris richardii</name>
    <name type="common">Triangle waterfern</name>
    <dbReference type="NCBI Taxonomy" id="49495"/>
    <lineage>
        <taxon>Eukaryota</taxon>
        <taxon>Viridiplantae</taxon>
        <taxon>Streptophyta</taxon>
        <taxon>Embryophyta</taxon>
        <taxon>Tracheophyta</taxon>
        <taxon>Polypodiopsida</taxon>
        <taxon>Polypodiidae</taxon>
        <taxon>Polypodiales</taxon>
        <taxon>Pteridineae</taxon>
        <taxon>Pteridaceae</taxon>
        <taxon>Parkerioideae</taxon>
        <taxon>Ceratopteris</taxon>
    </lineage>
</organism>
<dbReference type="PANTHER" id="PTHR21683:SF3">
    <property type="entry name" value="CILIA AND FLAGELLA ASSOCIATED PROTEIN 100"/>
    <property type="match status" value="1"/>
</dbReference>
<evidence type="ECO:0000259" key="4">
    <source>
        <dbReference type="Pfam" id="PF13863"/>
    </source>
</evidence>
<feature type="compositionally biased region" description="Polar residues" evidence="3">
    <location>
        <begin position="55"/>
        <end position="65"/>
    </location>
</feature>
<evidence type="ECO:0000313" key="6">
    <source>
        <dbReference type="Proteomes" id="UP000825935"/>
    </source>
</evidence>
<reference evidence="5" key="1">
    <citation type="submission" date="2021-08" db="EMBL/GenBank/DDBJ databases">
        <title>WGS assembly of Ceratopteris richardii.</title>
        <authorList>
            <person name="Marchant D.B."/>
            <person name="Chen G."/>
            <person name="Jenkins J."/>
            <person name="Shu S."/>
            <person name="Leebens-Mack J."/>
            <person name="Grimwood J."/>
            <person name="Schmutz J."/>
            <person name="Soltis P."/>
            <person name="Soltis D."/>
            <person name="Chen Z.-H."/>
        </authorList>
    </citation>
    <scope>NUCLEOTIDE SEQUENCE</scope>
    <source>
        <strain evidence="5">Whitten #5841</strain>
        <tissue evidence="5">Leaf</tissue>
    </source>
</reference>
<keyword evidence="6" id="KW-1185">Reference proteome</keyword>
<accession>A0A8T2U5D1</accession>
<dbReference type="InterPro" id="IPR025252">
    <property type="entry name" value="DUF4200"/>
</dbReference>
<keyword evidence="1 2" id="KW-0175">Coiled coil</keyword>
<dbReference type="Pfam" id="PF13863">
    <property type="entry name" value="DUF4200"/>
    <property type="match status" value="1"/>
</dbReference>
<feature type="region of interest" description="Disordered" evidence="3">
    <location>
        <begin position="514"/>
        <end position="542"/>
    </location>
</feature>
<feature type="compositionally biased region" description="Basic and acidic residues" evidence="3">
    <location>
        <begin position="514"/>
        <end position="535"/>
    </location>
</feature>
<feature type="region of interest" description="Disordered" evidence="3">
    <location>
        <begin position="55"/>
        <end position="85"/>
    </location>
</feature>
<name>A0A8T2U5D1_CERRI</name>
<sequence length="579" mass="66360">MYFSAALQRVPSHAISPSFFLQFSLCNTTLVHSLCASSAVLVSSTVASHRSFASQVTSSNKTTSAHGGEGDISGIHSSDSIIPPHVGKPPETIEEEWAKKPFVMPDDEEIFRIRGLEKRRKQQKKLDNMLPVAEKTTFASRMAATVASDSLKEELLAINERIAKEMESIKAATVLPTEHYHREKENMAEFIAKKREIFLVQMSLDNKRAEIRKLEERAYQREEALRKSEQMLVEDTAQFEAFLKQNDEKVQEALKKAEQQTKLKQDKLADIKRLNANMATVKKDLNKFQEQLDECKKYKDFILSLTPKEWLEANSNPIAELGKNKNDANESSAIGSEVNDNAGEETDTVPMEPMYFQSPNQLLEIFRDLEEKNLLLMQESQDIETSLEELKSKFNDIKIKNEAKITNLKSQLQSILMAIKTEEDRQTSLQKKTNVNTIDKKFDVSFDELAAKVSEVYVRCGLEDDPSIGTLQKLTSIEAKLEESILALQGIPADFIEQTEKSREKQRRLALREEKMEKQRIEQEKRAERSLERAHAPIPRKTGKPIMFRSHLFKKKKRQVTEVKTDEDKELIEFLERDY</sequence>
<dbReference type="PANTHER" id="PTHR21683">
    <property type="entry name" value="COILED-COIL DOMAIN-CONTAINING PROTEIN 42 LIKE-2-LIKE-RELATED"/>
    <property type="match status" value="1"/>
</dbReference>
<protein>
    <recommendedName>
        <fullName evidence="4">DUF4200 domain-containing protein</fullName>
    </recommendedName>
</protein>
<evidence type="ECO:0000256" key="1">
    <source>
        <dbReference type="ARBA" id="ARBA00023054"/>
    </source>
</evidence>
<evidence type="ECO:0000256" key="3">
    <source>
        <dbReference type="SAM" id="MobiDB-lite"/>
    </source>
</evidence>
<feature type="compositionally biased region" description="Low complexity" evidence="3">
    <location>
        <begin position="72"/>
        <end position="82"/>
    </location>
</feature>
<gene>
    <name evidence="5" type="ORF">KP509_09G031700</name>
</gene>
<dbReference type="InterPro" id="IPR051147">
    <property type="entry name" value="CFAP_domain-containing"/>
</dbReference>
<dbReference type="EMBL" id="CM035414">
    <property type="protein sequence ID" value="KAH7429116.1"/>
    <property type="molecule type" value="Genomic_DNA"/>
</dbReference>
<proteinExistence type="predicted"/>
<dbReference type="Proteomes" id="UP000825935">
    <property type="component" value="Chromosome 9"/>
</dbReference>
<evidence type="ECO:0000313" key="5">
    <source>
        <dbReference type="EMBL" id="KAH7429116.1"/>
    </source>
</evidence>
<feature type="coiled-coil region" evidence="2">
    <location>
        <begin position="204"/>
        <end position="291"/>
    </location>
</feature>
<comment type="caution">
    <text evidence="5">The sequence shown here is derived from an EMBL/GenBank/DDBJ whole genome shotgun (WGS) entry which is preliminary data.</text>
</comment>
<dbReference type="OMA" id="AWKLSMT"/>